<dbReference type="EC" id="2.7.13.3" evidence="2"/>
<dbReference type="PANTHER" id="PTHR43065:SF42">
    <property type="entry name" value="TWO-COMPONENT SENSOR PPRA"/>
    <property type="match status" value="1"/>
</dbReference>
<gene>
    <name evidence="6" type="ORF">BWK73_28295</name>
</gene>
<dbReference type="Pfam" id="PF02518">
    <property type="entry name" value="HATPase_c"/>
    <property type="match status" value="1"/>
</dbReference>
<feature type="transmembrane region" description="Helical" evidence="4">
    <location>
        <begin position="259"/>
        <end position="277"/>
    </location>
</feature>
<evidence type="ECO:0000256" key="2">
    <source>
        <dbReference type="ARBA" id="ARBA00012438"/>
    </source>
</evidence>
<dbReference type="AlphaFoldDB" id="A0A1Y1QJN8"/>
<dbReference type="PRINTS" id="PR00344">
    <property type="entry name" value="BCTRLSENSOR"/>
</dbReference>
<feature type="transmembrane region" description="Helical" evidence="4">
    <location>
        <begin position="83"/>
        <end position="104"/>
    </location>
</feature>
<accession>A0A1Y1QJN8</accession>
<evidence type="ECO:0000256" key="3">
    <source>
        <dbReference type="ARBA" id="ARBA00022553"/>
    </source>
</evidence>
<name>A0A1Y1QJN8_9GAMM</name>
<keyword evidence="3" id="KW-0597">Phosphoprotein</keyword>
<keyword evidence="4" id="KW-0472">Membrane</keyword>
<dbReference type="PROSITE" id="PS50109">
    <property type="entry name" value="HIS_KIN"/>
    <property type="match status" value="1"/>
</dbReference>
<evidence type="ECO:0000313" key="7">
    <source>
        <dbReference type="Proteomes" id="UP000192491"/>
    </source>
</evidence>
<dbReference type="InterPro" id="IPR003594">
    <property type="entry name" value="HATPase_dom"/>
</dbReference>
<organism evidence="6 7">
    <name type="scientific">Thiothrix lacustris</name>
    <dbReference type="NCBI Taxonomy" id="525917"/>
    <lineage>
        <taxon>Bacteria</taxon>
        <taxon>Pseudomonadati</taxon>
        <taxon>Pseudomonadota</taxon>
        <taxon>Gammaproteobacteria</taxon>
        <taxon>Thiotrichales</taxon>
        <taxon>Thiotrichaceae</taxon>
        <taxon>Thiothrix</taxon>
    </lineage>
</organism>
<sequence>MVNADYLSRLHILSKLAALVVIGAGWLVLCGWWLDIPVLYRISPQLPQVEPTSAVAFMLTGLALLVLQPVSVSVTQLYAGRGLAVLGCVLGCVGLAEYFGWVNGNLIGTRLAQWLSIEVPGSNMSPHPALIFTLTNIALLLLSSNRALLVQIAQVSALLGGMALVSVFLGYAYQEDVFFRLFGEAGMALHSATAFAILGWGIVLARVEGSMLRVMAQDTAGGVVARRVISLIALFPFLLGWLPLVLATEAFTHKEVESVLATVLLLGSVVAVVRLAYRLDHQETQYRQAQEAARQHQSDLAHVARLNTMGEMASGLAHELNQPLAAIANYAAACQRLSQNGDSPERLAEPLASIQQQALRASQIIRRLRSFVRKQHPQKVQAPLDTLIRDALVLIKHQADRMQVPILLDVRKGLPPASVDTIQIEQVILNIVQNALDAMKTTPSHQRQILIRAFMNPEHYFQIEIRDTGAGMDASLQATVFDAFVTTKGDGGMGIGLALCRSIIEAHGGQLWVESMQGQGTTFLFTLPAR</sequence>
<keyword evidence="4" id="KW-0812">Transmembrane</keyword>
<dbReference type="SMART" id="SM00388">
    <property type="entry name" value="HisKA"/>
    <property type="match status" value="1"/>
</dbReference>
<dbReference type="SMART" id="SM00387">
    <property type="entry name" value="HATPase_c"/>
    <property type="match status" value="1"/>
</dbReference>
<evidence type="ECO:0000313" key="6">
    <source>
        <dbReference type="EMBL" id="OQX07374.1"/>
    </source>
</evidence>
<feature type="transmembrane region" description="Helical" evidence="4">
    <location>
        <begin position="54"/>
        <end position="71"/>
    </location>
</feature>
<dbReference type="SUPFAM" id="SSF47384">
    <property type="entry name" value="Homodimeric domain of signal transducing histidine kinase"/>
    <property type="match status" value="1"/>
</dbReference>
<dbReference type="InterPro" id="IPR036890">
    <property type="entry name" value="HATPase_C_sf"/>
</dbReference>
<dbReference type="Proteomes" id="UP000192491">
    <property type="component" value="Unassembled WGS sequence"/>
</dbReference>
<proteinExistence type="predicted"/>
<dbReference type="InterPro" id="IPR036097">
    <property type="entry name" value="HisK_dim/P_sf"/>
</dbReference>
<feature type="transmembrane region" description="Helical" evidence="4">
    <location>
        <begin position="124"/>
        <end position="143"/>
    </location>
</feature>
<evidence type="ECO:0000256" key="1">
    <source>
        <dbReference type="ARBA" id="ARBA00000085"/>
    </source>
</evidence>
<dbReference type="Gene3D" id="1.10.287.130">
    <property type="match status" value="1"/>
</dbReference>
<feature type="transmembrane region" description="Helical" evidence="4">
    <location>
        <begin position="155"/>
        <end position="173"/>
    </location>
</feature>
<dbReference type="GO" id="GO:0000155">
    <property type="term" value="F:phosphorelay sensor kinase activity"/>
    <property type="evidence" value="ECO:0007669"/>
    <property type="project" value="InterPro"/>
</dbReference>
<feature type="domain" description="Histidine kinase" evidence="5">
    <location>
        <begin position="315"/>
        <end position="530"/>
    </location>
</feature>
<comment type="caution">
    <text evidence="6">The sequence shown here is derived from an EMBL/GenBank/DDBJ whole genome shotgun (WGS) entry which is preliminary data.</text>
</comment>
<feature type="transmembrane region" description="Helical" evidence="4">
    <location>
        <begin position="12"/>
        <end position="34"/>
    </location>
</feature>
<evidence type="ECO:0000256" key="4">
    <source>
        <dbReference type="SAM" id="Phobius"/>
    </source>
</evidence>
<dbReference type="InterPro" id="IPR003661">
    <property type="entry name" value="HisK_dim/P_dom"/>
</dbReference>
<protein>
    <recommendedName>
        <fullName evidence="2">histidine kinase</fullName>
        <ecNumber evidence="2">2.7.13.3</ecNumber>
    </recommendedName>
</protein>
<dbReference type="InterPro" id="IPR005467">
    <property type="entry name" value="His_kinase_dom"/>
</dbReference>
<dbReference type="EMBL" id="MTEJ01000211">
    <property type="protein sequence ID" value="OQX07374.1"/>
    <property type="molecule type" value="Genomic_DNA"/>
</dbReference>
<evidence type="ECO:0000259" key="5">
    <source>
        <dbReference type="PROSITE" id="PS50109"/>
    </source>
</evidence>
<dbReference type="Pfam" id="PF00512">
    <property type="entry name" value="HisKA"/>
    <property type="match status" value="1"/>
</dbReference>
<dbReference type="InterPro" id="IPR004358">
    <property type="entry name" value="Sig_transdc_His_kin-like_C"/>
</dbReference>
<dbReference type="Gene3D" id="3.30.565.10">
    <property type="entry name" value="Histidine kinase-like ATPase, C-terminal domain"/>
    <property type="match status" value="1"/>
</dbReference>
<dbReference type="CDD" id="cd00082">
    <property type="entry name" value="HisKA"/>
    <property type="match status" value="1"/>
</dbReference>
<comment type="catalytic activity">
    <reaction evidence="1">
        <text>ATP + protein L-histidine = ADP + protein N-phospho-L-histidine.</text>
        <dbReference type="EC" id="2.7.13.3"/>
    </reaction>
</comment>
<feature type="transmembrane region" description="Helical" evidence="4">
    <location>
        <begin position="228"/>
        <end position="247"/>
    </location>
</feature>
<dbReference type="SUPFAM" id="SSF55874">
    <property type="entry name" value="ATPase domain of HSP90 chaperone/DNA topoisomerase II/histidine kinase"/>
    <property type="match status" value="1"/>
</dbReference>
<reference evidence="6 7" key="1">
    <citation type="submission" date="2017-01" db="EMBL/GenBank/DDBJ databases">
        <title>Novel large sulfur bacteria in the metagenomes of groundwater-fed chemosynthetic microbial mats in the Lake Huron basin.</title>
        <authorList>
            <person name="Sharrar A.M."/>
            <person name="Flood B.E."/>
            <person name="Bailey J.V."/>
            <person name="Jones D.S."/>
            <person name="Biddanda B."/>
            <person name="Ruberg S.A."/>
            <person name="Marcus D.N."/>
            <person name="Dick G.J."/>
        </authorList>
    </citation>
    <scope>NUCLEOTIDE SEQUENCE [LARGE SCALE GENOMIC DNA]</scope>
    <source>
        <strain evidence="6">A8</strain>
    </source>
</reference>
<dbReference type="PANTHER" id="PTHR43065">
    <property type="entry name" value="SENSOR HISTIDINE KINASE"/>
    <property type="match status" value="1"/>
</dbReference>
<keyword evidence="4" id="KW-1133">Transmembrane helix</keyword>
<feature type="transmembrane region" description="Helical" evidence="4">
    <location>
        <begin position="185"/>
        <end position="207"/>
    </location>
</feature>